<organism evidence="1 2">
    <name type="scientific">Mycena rosella</name>
    <name type="common">Pink bonnet</name>
    <name type="synonym">Agaricus rosellus</name>
    <dbReference type="NCBI Taxonomy" id="1033263"/>
    <lineage>
        <taxon>Eukaryota</taxon>
        <taxon>Fungi</taxon>
        <taxon>Dikarya</taxon>
        <taxon>Basidiomycota</taxon>
        <taxon>Agaricomycotina</taxon>
        <taxon>Agaricomycetes</taxon>
        <taxon>Agaricomycetidae</taxon>
        <taxon>Agaricales</taxon>
        <taxon>Marasmiineae</taxon>
        <taxon>Mycenaceae</taxon>
        <taxon>Mycena</taxon>
    </lineage>
</organism>
<name>A0AAD7F6Y6_MYCRO</name>
<gene>
    <name evidence="1" type="ORF">B0H17DRAFT_1154174</name>
</gene>
<dbReference type="EMBL" id="JARKIE010001131">
    <property type="protein sequence ID" value="KAJ7605935.1"/>
    <property type="molecule type" value="Genomic_DNA"/>
</dbReference>
<sequence length="163" mass="18147">MQRDDAEAKLEVDGGPIHSTNPLAFLPLQTNILPHLTHVQGNSTFTARRTPHMRNVRDTVEEEVDLRTVQRTQDGAAYPARQGAGARSGEAWGIQHPRGLVLSLLRRRDSAHPMRCRRAEYCVGASRVWEGRLGRYGVTADGGVYGRGELQEGVHVRRRMTGD</sequence>
<dbReference type="AlphaFoldDB" id="A0AAD7F6Y6"/>
<protein>
    <submittedName>
        <fullName evidence="1">Uncharacterized protein</fullName>
    </submittedName>
</protein>
<dbReference type="Proteomes" id="UP001221757">
    <property type="component" value="Unassembled WGS sequence"/>
</dbReference>
<keyword evidence="2" id="KW-1185">Reference proteome</keyword>
<accession>A0AAD7F6Y6</accession>
<comment type="caution">
    <text evidence="1">The sequence shown here is derived from an EMBL/GenBank/DDBJ whole genome shotgun (WGS) entry which is preliminary data.</text>
</comment>
<evidence type="ECO:0000313" key="2">
    <source>
        <dbReference type="Proteomes" id="UP001221757"/>
    </source>
</evidence>
<evidence type="ECO:0000313" key="1">
    <source>
        <dbReference type="EMBL" id="KAJ7605935.1"/>
    </source>
</evidence>
<proteinExistence type="predicted"/>
<reference evidence="1" key="1">
    <citation type="submission" date="2023-03" db="EMBL/GenBank/DDBJ databases">
        <title>Massive genome expansion in bonnet fungi (Mycena s.s.) driven by repeated elements and novel gene families across ecological guilds.</title>
        <authorList>
            <consortium name="Lawrence Berkeley National Laboratory"/>
            <person name="Harder C.B."/>
            <person name="Miyauchi S."/>
            <person name="Viragh M."/>
            <person name="Kuo A."/>
            <person name="Thoen E."/>
            <person name="Andreopoulos B."/>
            <person name="Lu D."/>
            <person name="Skrede I."/>
            <person name="Drula E."/>
            <person name="Henrissat B."/>
            <person name="Morin E."/>
            <person name="Kohler A."/>
            <person name="Barry K."/>
            <person name="LaButti K."/>
            <person name="Morin E."/>
            <person name="Salamov A."/>
            <person name="Lipzen A."/>
            <person name="Mereny Z."/>
            <person name="Hegedus B."/>
            <person name="Baldrian P."/>
            <person name="Stursova M."/>
            <person name="Weitz H."/>
            <person name="Taylor A."/>
            <person name="Grigoriev I.V."/>
            <person name="Nagy L.G."/>
            <person name="Martin F."/>
            <person name="Kauserud H."/>
        </authorList>
    </citation>
    <scope>NUCLEOTIDE SEQUENCE</scope>
    <source>
        <strain evidence="1">CBHHK067</strain>
    </source>
</reference>